<keyword evidence="1" id="KW-0732">Signal</keyword>
<accession>A0A3E4QWH5</accession>
<reference evidence="2 3" key="1">
    <citation type="submission" date="2018-08" db="EMBL/GenBank/DDBJ databases">
        <title>A genome reference for cultivated species of the human gut microbiota.</title>
        <authorList>
            <person name="Zou Y."/>
            <person name="Xue W."/>
            <person name="Luo G."/>
        </authorList>
    </citation>
    <scope>NUCLEOTIDE SEQUENCE [LARGE SCALE GENOMIC DNA]</scope>
    <source>
        <strain evidence="2 3">TF08-14</strain>
    </source>
</reference>
<feature type="chain" id="PRO_5039179134" description="Cell surface protein" evidence="1">
    <location>
        <begin position="28"/>
        <end position="290"/>
    </location>
</feature>
<dbReference type="AlphaFoldDB" id="A0A3E4QWH5"/>
<dbReference type="RefSeq" id="WP_117678956.1">
    <property type="nucleotide sequence ID" value="NZ_CAJJKC010000003.1"/>
</dbReference>
<protein>
    <recommendedName>
        <fullName evidence="4">Cell surface protein</fullName>
    </recommendedName>
</protein>
<proteinExistence type="predicted"/>
<evidence type="ECO:0008006" key="4">
    <source>
        <dbReference type="Google" id="ProtNLM"/>
    </source>
</evidence>
<evidence type="ECO:0000313" key="3">
    <source>
        <dbReference type="Proteomes" id="UP000260943"/>
    </source>
</evidence>
<evidence type="ECO:0000313" key="2">
    <source>
        <dbReference type="EMBL" id="RGL11599.1"/>
    </source>
</evidence>
<feature type="signal peptide" evidence="1">
    <location>
        <begin position="1"/>
        <end position="27"/>
    </location>
</feature>
<dbReference type="Proteomes" id="UP000260943">
    <property type="component" value="Unassembled WGS sequence"/>
</dbReference>
<comment type="caution">
    <text evidence="2">The sequence shown here is derived from an EMBL/GenBank/DDBJ whole genome shotgun (WGS) entry which is preliminary data.</text>
</comment>
<name>A0A3E4QWH5_9ACTN</name>
<sequence length="290" mass="31169">MMKGKHWIAVVTMSCVAALVLIAAALAQGEVADSSLASQAYAGSAWDNHEVTTEQGDGGRIVQHVSAQMPGFSVDELMERSYLVVSGTVVGKSNAFVVDPSDDKEPRFFTDVFITVDEVFRGSPAYADETAKTIAVRVEGGSGEFVATVNDATPAFDEGFRYLLFLYQLDDGTYYNAQGDHYYVVGVGTGAWEDTGDGTFASPCWQPDGRDCVTAEDVIAVATSAPAEPLPSISGETEPFAHVLTNDEQRAYEQDVVNTFRNGSSVSSEVHEGEGIKMGALGRLYWERVC</sequence>
<dbReference type="EMBL" id="QSRJ01000002">
    <property type="protein sequence ID" value="RGL11599.1"/>
    <property type="molecule type" value="Genomic_DNA"/>
</dbReference>
<gene>
    <name evidence="2" type="ORF">DXC81_02055</name>
</gene>
<evidence type="ECO:0000256" key="1">
    <source>
        <dbReference type="SAM" id="SignalP"/>
    </source>
</evidence>
<organism evidence="2 3">
    <name type="scientific">Collinsella tanakaei</name>
    <dbReference type="NCBI Taxonomy" id="626935"/>
    <lineage>
        <taxon>Bacteria</taxon>
        <taxon>Bacillati</taxon>
        <taxon>Actinomycetota</taxon>
        <taxon>Coriobacteriia</taxon>
        <taxon>Coriobacteriales</taxon>
        <taxon>Coriobacteriaceae</taxon>
        <taxon>Collinsella</taxon>
    </lineage>
</organism>